<feature type="repeat" description="ANK" evidence="3">
    <location>
        <begin position="92"/>
        <end position="124"/>
    </location>
</feature>
<keyword evidence="4" id="KW-0732">Signal</keyword>
<feature type="repeat" description="ANK" evidence="3">
    <location>
        <begin position="59"/>
        <end position="91"/>
    </location>
</feature>
<dbReference type="EMBL" id="HBGZ01020880">
    <property type="protein sequence ID" value="CAD9614530.1"/>
    <property type="molecule type" value="Transcribed_RNA"/>
</dbReference>
<gene>
    <name evidence="5" type="ORF">SMAR0320_LOCUS15015</name>
</gene>
<dbReference type="InterPro" id="IPR036770">
    <property type="entry name" value="Ankyrin_rpt-contain_sf"/>
</dbReference>
<dbReference type="PANTHER" id="PTHR24123:SF33">
    <property type="entry name" value="PROTEIN HOS4"/>
    <property type="match status" value="1"/>
</dbReference>
<evidence type="ECO:0000256" key="2">
    <source>
        <dbReference type="ARBA" id="ARBA00023043"/>
    </source>
</evidence>
<reference evidence="5" key="1">
    <citation type="submission" date="2021-01" db="EMBL/GenBank/DDBJ databases">
        <authorList>
            <person name="Corre E."/>
            <person name="Pelletier E."/>
            <person name="Niang G."/>
            <person name="Scheremetjew M."/>
            <person name="Finn R."/>
            <person name="Kale V."/>
            <person name="Holt S."/>
            <person name="Cochrane G."/>
            <person name="Meng A."/>
            <person name="Brown T."/>
            <person name="Cohen L."/>
        </authorList>
    </citation>
    <scope>NUCLEOTIDE SEQUENCE</scope>
    <source>
        <strain evidence="5">SM1012Den-03</strain>
    </source>
</reference>
<proteinExistence type="predicted"/>
<feature type="chain" id="PRO_5031292514" description="Ankyrin repeat domain-containing protein" evidence="4">
    <location>
        <begin position="22"/>
        <end position="185"/>
    </location>
</feature>
<name>A0A7S2LS10_9STRA</name>
<dbReference type="InterPro" id="IPR051165">
    <property type="entry name" value="Multifunctional_ANK_Repeat"/>
</dbReference>
<evidence type="ECO:0000256" key="1">
    <source>
        <dbReference type="ARBA" id="ARBA00022737"/>
    </source>
</evidence>
<dbReference type="AlphaFoldDB" id="A0A7S2LS10"/>
<keyword evidence="1" id="KW-0677">Repeat</keyword>
<evidence type="ECO:0000313" key="5">
    <source>
        <dbReference type="EMBL" id="CAD9614530.1"/>
    </source>
</evidence>
<evidence type="ECO:0000256" key="4">
    <source>
        <dbReference type="SAM" id="SignalP"/>
    </source>
</evidence>
<feature type="signal peptide" evidence="4">
    <location>
        <begin position="1"/>
        <end position="21"/>
    </location>
</feature>
<dbReference type="PANTHER" id="PTHR24123">
    <property type="entry name" value="ANKYRIN REPEAT-CONTAINING"/>
    <property type="match status" value="1"/>
</dbReference>
<dbReference type="SUPFAM" id="SSF48403">
    <property type="entry name" value="Ankyrin repeat"/>
    <property type="match status" value="1"/>
</dbReference>
<evidence type="ECO:0008006" key="6">
    <source>
        <dbReference type="Google" id="ProtNLM"/>
    </source>
</evidence>
<dbReference type="PROSITE" id="PS50297">
    <property type="entry name" value="ANK_REP_REGION"/>
    <property type="match status" value="2"/>
</dbReference>
<dbReference type="PROSITE" id="PS50088">
    <property type="entry name" value="ANK_REPEAT"/>
    <property type="match status" value="2"/>
</dbReference>
<protein>
    <recommendedName>
        <fullName evidence="6">Ankyrin repeat domain-containing protein</fullName>
    </recommendedName>
</protein>
<evidence type="ECO:0000256" key="3">
    <source>
        <dbReference type="PROSITE-ProRule" id="PRU00023"/>
    </source>
</evidence>
<dbReference type="SMART" id="SM00248">
    <property type="entry name" value="ANK"/>
    <property type="match status" value="4"/>
</dbReference>
<organism evidence="5">
    <name type="scientific">Skeletonema marinoi</name>
    <dbReference type="NCBI Taxonomy" id="267567"/>
    <lineage>
        <taxon>Eukaryota</taxon>
        <taxon>Sar</taxon>
        <taxon>Stramenopiles</taxon>
        <taxon>Ochrophyta</taxon>
        <taxon>Bacillariophyta</taxon>
        <taxon>Coscinodiscophyceae</taxon>
        <taxon>Thalassiosirophycidae</taxon>
        <taxon>Thalassiosirales</taxon>
        <taxon>Skeletonemataceae</taxon>
        <taxon>Skeletonema</taxon>
        <taxon>Skeletonema marinoi-dohrnii complex</taxon>
    </lineage>
</organism>
<dbReference type="Pfam" id="PF12796">
    <property type="entry name" value="Ank_2"/>
    <property type="match status" value="1"/>
</dbReference>
<dbReference type="Gene3D" id="1.25.40.20">
    <property type="entry name" value="Ankyrin repeat-containing domain"/>
    <property type="match status" value="1"/>
</dbReference>
<keyword evidence="2 3" id="KW-0040">ANK repeat</keyword>
<sequence>MNWHLVSLLFVALSSNEFAAAETSDLDKSLFDASAAEDTDAAAAALKEGANINALSPRGLQTPLMQSVLHGRAKMVEFFLENGADFNIGERDGYTPMHGASFQGRKEIAEILLKHGVGLRDKHTKDGYEPAIRSCWGPEARHTETVAWFLDNGVPVDDIFDDCMEKGSDRTKELLKSRKRGDGEL</sequence>
<dbReference type="InterPro" id="IPR002110">
    <property type="entry name" value="Ankyrin_rpt"/>
</dbReference>
<accession>A0A7S2LS10</accession>